<dbReference type="OrthoDB" id="9765769at2"/>
<dbReference type="Proteomes" id="UP000294562">
    <property type="component" value="Unassembled WGS sequence"/>
</dbReference>
<evidence type="ECO:0000313" key="2">
    <source>
        <dbReference type="Proteomes" id="UP000294562"/>
    </source>
</evidence>
<name>A0A4R6B3L5_9RHOB</name>
<dbReference type="EMBL" id="SMZO01000005">
    <property type="protein sequence ID" value="TDL90844.1"/>
    <property type="molecule type" value="Genomic_DNA"/>
</dbReference>
<dbReference type="SUPFAM" id="SSF51338">
    <property type="entry name" value="Composite domain of metallo-dependent hydrolases"/>
    <property type="match status" value="1"/>
</dbReference>
<organism evidence="1 2">
    <name type="scientific">Meridianimarinicoccus aquatilis</name>
    <dbReference type="NCBI Taxonomy" id="2552766"/>
    <lineage>
        <taxon>Bacteria</taxon>
        <taxon>Pseudomonadati</taxon>
        <taxon>Pseudomonadota</taxon>
        <taxon>Alphaproteobacteria</taxon>
        <taxon>Rhodobacterales</taxon>
        <taxon>Paracoccaceae</taxon>
        <taxon>Meridianimarinicoccus</taxon>
    </lineage>
</organism>
<keyword evidence="2" id="KW-1185">Reference proteome</keyword>
<accession>A0A4R6B3L5</accession>
<dbReference type="InterPro" id="IPR011059">
    <property type="entry name" value="Metal-dep_hydrolase_composite"/>
</dbReference>
<sequence>MSQRGDLHPYVMRPLLPYQQGAFGVIAEGANADLILVDCNPLEDIDLVAAPHENFDLMIKDGMICKTEIE</sequence>
<dbReference type="AlphaFoldDB" id="A0A4R6B3L5"/>
<dbReference type="GO" id="GO:0016810">
    <property type="term" value="F:hydrolase activity, acting on carbon-nitrogen (but not peptide) bonds"/>
    <property type="evidence" value="ECO:0007669"/>
    <property type="project" value="InterPro"/>
</dbReference>
<protein>
    <submittedName>
        <fullName evidence="1">Xaa-Pro dipeptidase</fullName>
    </submittedName>
</protein>
<evidence type="ECO:0000313" key="1">
    <source>
        <dbReference type="EMBL" id="TDL90844.1"/>
    </source>
</evidence>
<comment type="caution">
    <text evidence="1">The sequence shown here is derived from an EMBL/GenBank/DDBJ whole genome shotgun (WGS) entry which is preliminary data.</text>
</comment>
<proteinExistence type="predicted"/>
<reference evidence="1 2" key="1">
    <citation type="submission" date="2019-03" db="EMBL/GenBank/DDBJ databases">
        <title>Rhodobacteraceae bacterium SM1902, a new member of the family Rhodobacteraceae isolated from Yantai.</title>
        <authorList>
            <person name="Sun Y."/>
        </authorList>
    </citation>
    <scope>NUCLEOTIDE SEQUENCE [LARGE SCALE GENOMIC DNA]</scope>
    <source>
        <strain evidence="1 2">SM1902</strain>
    </source>
</reference>
<gene>
    <name evidence="1" type="ORF">E2L05_03540</name>
</gene>
<dbReference type="Gene3D" id="2.30.40.10">
    <property type="entry name" value="Urease, subunit C, domain 1"/>
    <property type="match status" value="1"/>
</dbReference>
<dbReference type="RefSeq" id="WP_133341516.1">
    <property type="nucleotide sequence ID" value="NZ_SMZO01000005.1"/>
</dbReference>